<accession>A0A381YQV6</accession>
<dbReference type="Pfam" id="PF01370">
    <property type="entry name" value="Epimerase"/>
    <property type="match status" value="1"/>
</dbReference>
<dbReference type="CDD" id="cd08946">
    <property type="entry name" value="SDR_e"/>
    <property type="match status" value="1"/>
</dbReference>
<proteinExistence type="inferred from homology"/>
<comment type="similarity">
    <text evidence="1">Belongs to the NAD(P)-dependent epimerase/dehydratase family.</text>
</comment>
<dbReference type="EMBL" id="UINC01018834">
    <property type="protein sequence ID" value="SVA79406.1"/>
    <property type="molecule type" value="Genomic_DNA"/>
</dbReference>
<gene>
    <name evidence="3" type="ORF">METZ01_LOCUS132260</name>
</gene>
<dbReference type="PANTHER" id="PTHR43000">
    <property type="entry name" value="DTDP-D-GLUCOSE 4,6-DEHYDRATASE-RELATED"/>
    <property type="match status" value="1"/>
</dbReference>
<dbReference type="InterPro" id="IPR001509">
    <property type="entry name" value="Epimerase_deHydtase"/>
</dbReference>
<name>A0A381YQV6_9ZZZZ</name>
<reference evidence="3" key="1">
    <citation type="submission" date="2018-05" db="EMBL/GenBank/DDBJ databases">
        <authorList>
            <person name="Lanie J.A."/>
            <person name="Ng W.-L."/>
            <person name="Kazmierczak K.M."/>
            <person name="Andrzejewski T.M."/>
            <person name="Davidsen T.M."/>
            <person name="Wayne K.J."/>
            <person name="Tettelin H."/>
            <person name="Glass J.I."/>
            <person name="Rusch D."/>
            <person name="Podicherti R."/>
            <person name="Tsui H.-C.T."/>
            <person name="Winkler M.E."/>
        </authorList>
    </citation>
    <scope>NUCLEOTIDE SEQUENCE</scope>
</reference>
<dbReference type="Gene3D" id="3.40.50.720">
    <property type="entry name" value="NAD(P)-binding Rossmann-like Domain"/>
    <property type="match status" value="1"/>
</dbReference>
<evidence type="ECO:0000256" key="1">
    <source>
        <dbReference type="ARBA" id="ARBA00007637"/>
    </source>
</evidence>
<dbReference type="AlphaFoldDB" id="A0A381YQV6"/>
<feature type="non-terminal residue" evidence="3">
    <location>
        <position position="268"/>
    </location>
</feature>
<evidence type="ECO:0000313" key="3">
    <source>
        <dbReference type="EMBL" id="SVA79406.1"/>
    </source>
</evidence>
<organism evidence="3">
    <name type="scientific">marine metagenome</name>
    <dbReference type="NCBI Taxonomy" id="408172"/>
    <lineage>
        <taxon>unclassified sequences</taxon>
        <taxon>metagenomes</taxon>
        <taxon>ecological metagenomes</taxon>
    </lineage>
</organism>
<evidence type="ECO:0000259" key="2">
    <source>
        <dbReference type="Pfam" id="PF01370"/>
    </source>
</evidence>
<dbReference type="InterPro" id="IPR036291">
    <property type="entry name" value="NAD(P)-bd_dom_sf"/>
</dbReference>
<feature type="domain" description="NAD-dependent epimerase/dehydratase" evidence="2">
    <location>
        <begin position="6"/>
        <end position="207"/>
    </location>
</feature>
<protein>
    <recommendedName>
        <fullName evidence="2">NAD-dependent epimerase/dehydratase domain-containing protein</fullName>
    </recommendedName>
</protein>
<dbReference type="SUPFAM" id="SSF51735">
    <property type="entry name" value="NAD(P)-binding Rossmann-fold domains"/>
    <property type="match status" value="1"/>
</dbReference>
<sequence length="268" mass="30292">MSKNAIVFGGSGFLGSHVADNLSEHGYNVTLFDIQPSPYIRPDQTMIVGDILNSDKVNNALKNQNVVFHFAGLSDLDKGTDQPLEVVNQNILGTINLLNGAVKNNIKRFVFASTIYVYSRLGGFYRCSKQATELFIEEFKNRYGLDYTVLRYGSLYGTRANDSNGIRRYLLQGLRDGKITYPGTGDEMREYINVKDAARLTTDILSPEYKNQHIVVTGHHPMKTRDMLEMIKEMLKKDITFEFSITPHDSHYNLTPYSFTPKIGSKLV</sequence>